<dbReference type="Proteomes" id="UP001516023">
    <property type="component" value="Unassembled WGS sequence"/>
</dbReference>
<keyword evidence="4" id="KW-1185">Reference proteome</keyword>
<feature type="signal peptide" evidence="2">
    <location>
        <begin position="1"/>
        <end position="31"/>
    </location>
</feature>
<comment type="caution">
    <text evidence="3">The sequence shown here is derived from an EMBL/GenBank/DDBJ whole genome shotgun (WGS) entry which is preliminary data.</text>
</comment>
<organism evidence="3 4">
    <name type="scientific">Cyclotella cryptica</name>
    <dbReference type="NCBI Taxonomy" id="29204"/>
    <lineage>
        <taxon>Eukaryota</taxon>
        <taxon>Sar</taxon>
        <taxon>Stramenopiles</taxon>
        <taxon>Ochrophyta</taxon>
        <taxon>Bacillariophyta</taxon>
        <taxon>Coscinodiscophyceae</taxon>
        <taxon>Thalassiosirophycidae</taxon>
        <taxon>Stephanodiscales</taxon>
        <taxon>Stephanodiscaceae</taxon>
        <taxon>Cyclotella</taxon>
    </lineage>
</organism>
<protein>
    <submittedName>
        <fullName evidence="3">Uncharacterized protein</fullName>
    </submittedName>
</protein>
<evidence type="ECO:0000256" key="2">
    <source>
        <dbReference type="SAM" id="SignalP"/>
    </source>
</evidence>
<gene>
    <name evidence="3" type="ORF">HJC23_000136</name>
</gene>
<reference evidence="3 4" key="1">
    <citation type="journal article" date="2020" name="G3 (Bethesda)">
        <title>Improved Reference Genome for Cyclotella cryptica CCMP332, a Model for Cell Wall Morphogenesis, Salinity Adaptation, and Lipid Production in Diatoms (Bacillariophyta).</title>
        <authorList>
            <person name="Roberts W.R."/>
            <person name="Downey K.M."/>
            <person name="Ruck E.C."/>
            <person name="Traller J.C."/>
            <person name="Alverson A.J."/>
        </authorList>
    </citation>
    <scope>NUCLEOTIDE SEQUENCE [LARGE SCALE GENOMIC DNA]</scope>
    <source>
        <strain evidence="3 4">CCMP332</strain>
    </source>
</reference>
<feature type="chain" id="PRO_5044812042" evidence="2">
    <location>
        <begin position="32"/>
        <end position="340"/>
    </location>
</feature>
<feature type="compositionally biased region" description="Polar residues" evidence="1">
    <location>
        <begin position="197"/>
        <end position="211"/>
    </location>
</feature>
<dbReference type="EMBL" id="JABMIG020000166">
    <property type="protein sequence ID" value="KAL3787894.1"/>
    <property type="molecule type" value="Genomic_DNA"/>
</dbReference>
<name>A0ABD3PJP5_9STRA</name>
<feature type="region of interest" description="Disordered" evidence="1">
    <location>
        <begin position="191"/>
        <end position="213"/>
    </location>
</feature>
<proteinExistence type="predicted"/>
<evidence type="ECO:0000313" key="4">
    <source>
        <dbReference type="Proteomes" id="UP001516023"/>
    </source>
</evidence>
<accession>A0ABD3PJP5</accession>
<keyword evidence="2" id="KW-0732">Signal</keyword>
<dbReference type="AlphaFoldDB" id="A0ABD3PJP5"/>
<sequence>MPSSPSSSSRLVSVSSWRSIAILLLLQQCLVFSPHSTTYIHAKPTEPVFISTGHLPSHGETRQRQRHANVKGTIPSKSLAIHTAMDAAMALNSISFMEMLVGMKNSVEVKMFTQSVQEGTTRRSCSVDDDDDDDRLYGGNGSAVTKRGMESRVVSWNFFQRFFSISNNNHDDGNGEDGIVNTMMDKAQQQQQHRQDCTSTTPSSKRWISNPSPCPSHETVAEYIGRLWFLSHNSNTNGIKFRETIKVVSLSRDGTLATVECHTEYYNGSTWVSCCKIICEFVSSGRGGEEEGGGGGGGVDVGVKMTLDCELLVWLPLPGSASRAVRRKIRSVFESVAVDF</sequence>
<evidence type="ECO:0000256" key="1">
    <source>
        <dbReference type="SAM" id="MobiDB-lite"/>
    </source>
</evidence>
<evidence type="ECO:0000313" key="3">
    <source>
        <dbReference type="EMBL" id="KAL3787894.1"/>
    </source>
</evidence>
<feature type="region of interest" description="Disordered" evidence="1">
    <location>
        <begin position="118"/>
        <end position="142"/>
    </location>
</feature>